<feature type="region of interest" description="Disordered" evidence="1">
    <location>
        <begin position="95"/>
        <end position="126"/>
    </location>
</feature>
<accession>A0A2I0UJS8</accession>
<keyword evidence="3" id="KW-1185">Reference proteome</keyword>
<evidence type="ECO:0000313" key="2">
    <source>
        <dbReference type="EMBL" id="PKU46286.1"/>
    </source>
</evidence>
<dbReference type="EMBL" id="KZ505718">
    <property type="protein sequence ID" value="PKU46286.1"/>
    <property type="molecule type" value="Genomic_DNA"/>
</dbReference>
<feature type="compositionally biased region" description="Basic residues" evidence="1">
    <location>
        <begin position="109"/>
        <end position="126"/>
    </location>
</feature>
<proteinExistence type="predicted"/>
<gene>
    <name evidence="2" type="ORF">llap_3406</name>
</gene>
<protein>
    <submittedName>
        <fullName evidence="2">Uncharacterized protein</fullName>
    </submittedName>
</protein>
<dbReference type="Proteomes" id="UP000233556">
    <property type="component" value="Unassembled WGS sequence"/>
</dbReference>
<evidence type="ECO:0000313" key="3">
    <source>
        <dbReference type="Proteomes" id="UP000233556"/>
    </source>
</evidence>
<name>A0A2I0UJS8_LIMLA</name>
<dbReference type="AlphaFoldDB" id="A0A2I0UJS8"/>
<organism evidence="2 3">
    <name type="scientific">Limosa lapponica baueri</name>
    <dbReference type="NCBI Taxonomy" id="1758121"/>
    <lineage>
        <taxon>Eukaryota</taxon>
        <taxon>Metazoa</taxon>
        <taxon>Chordata</taxon>
        <taxon>Craniata</taxon>
        <taxon>Vertebrata</taxon>
        <taxon>Euteleostomi</taxon>
        <taxon>Archelosauria</taxon>
        <taxon>Archosauria</taxon>
        <taxon>Dinosauria</taxon>
        <taxon>Saurischia</taxon>
        <taxon>Theropoda</taxon>
        <taxon>Coelurosauria</taxon>
        <taxon>Aves</taxon>
        <taxon>Neognathae</taxon>
        <taxon>Neoaves</taxon>
        <taxon>Charadriiformes</taxon>
        <taxon>Scolopacidae</taxon>
        <taxon>Limosa</taxon>
    </lineage>
</organism>
<evidence type="ECO:0000256" key="1">
    <source>
        <dbReference type="SAM" id="MobiDB-lite"/>
    </source>
</evidence>
<feature type="region of interest" description="Disordered" evidence="1">
    <location>
        <begin position="1"/>
        <end position="36"/>
    </location>
</feature>
<reference evidence="3" key="1">
    <citation type="submission" date="2017-11" db="EMBL/GenBank/DDBJ databases">
        <authorList>
            <person name="Lima N.C."/>
            <person name="Parody-Merino A.M."/>
            <person name="Battley P.F."/>
            <person name="Fidler A.E."/>
            <person name="Prosdocimi F."/>
        </authorList>
    </citation>
    <scope>NUCLEOTIDE SEQUENCE [LARGE SCALE GENOMIC DNA]</scope>
</reference>
<reference evidence="3" key="2">
    <citation type="submission" date="2017-12" db="EMBL/GenBank/DDBJ databases">
        <title>Genome sequence of the Bar-tailed Godwit (Limosa lapponica baueri).</title>
        <authorList>
            <person name="Lima N.C.B."/>
            <person name="Parody-Merino A.M."/>
            <person name="Battley P.F."/>
            <person name="Fidler A.E."/>
            <person name="Prosdocimi F."/>
        </authorList>
    </citation>
    <scope>NUCLEOTIDE SEQUENCE [LARGE SCALE GENOMIC DNA]</scope>
</reference>
<sequence>MEADRFGKFKERRDGSGTAEERTKGQTDFNFKQDRAPYEGTYEVQSESLKKWFEKQPQDSIPPLNYVSKEEENWGRRSRETIIILAGQMNWEKTEGGCNASATPGEERKKKKSHVAVKHKQGMGHS</sequence>